<dbReference type="InterPro" id="IPR011009">
    <property type="entry name" value="Kinase-like_dom_sf"/>
</dbReference>
<organism evidence="2 3">
    <name type="scientific">Fragariocoptes setiger</name>
    <dbReference type="NCBI Taxonomy" id="1670756"/>
    <lineage>
        <taxon>Eukaryota</taxon>
        <taxon>Metazoa</taxon>
        <taxon>Ecdysozoa</taxon>
        <taxon>Arthropoda</taxon>
        <taxon>Chelicerata</taxon>
        <taxon>Arachnida</taxon>
        <taxon>Acari</taxon>
        <taxon>Acariformes</taxon>
        <taxon>Trombidiformes</taxon>
        <taxon>Prostigmata</taxon>
        <taxon>Eupodina</taxon>
        <taxon>Eriophyoidea</taxon>
        <taxon>Phytoptidae</taxon>
        <taxon>Fragariocoptes</taxon>
    </lineage>
</organism>
<feature type="compositionally biased region" description="Polar residues" evidence="1">
    <location>
        <begin position="149"/>
        <end position="162"/>
    </location>
</feature>
<protein>
    <recommendedName>
        <fullName evidence="4">Protein kinase domain-containing protein</fullName>
    </recommendedName>
</protein>
<feature type="non-terminal residue" evidence="2">
    <location>
        <position position="1"/>
    </location>
</feature>
<accession>A0ABQ7S8L8</accession>
<dbReference type="SUPFAM" id="SSF56112">
    <property type="entry name" value="Protein kinase-like (PK-like)"/>
    <property type="match status" value="1"/>
</dbReference>
<feature type="region of interest" description="Disordered" evidence="1">
    <location>
        <begin position="205"/>
        <end position="266"/>
    </location>
</feature>
<evidence type="ECO:0000256" key="1">
    <source>
        <dbReference type="SAM" id="MobiDB-lite"/>
    </source>
</evidence>
<keyword evidence="3" id="KW-1185">Reference proteome</keyword>
<proteinExistence type="predicted"/>
<evidence type="ECO:0008006" key="4">
    <source>
        <dbReference type="Google" id="ProtNLM"/>
    </source>
</evidence>
<evidence type="ECO:0000313" key="3">
    <source>
        <dbReference type="Proteomes" id="UP000825002"/>
    </source>
</evidence>
<dbReference type="Gene3D" id="1.10.510.10">
    <property type="entry name" value="Transferase(Phosphotransferase) domain 1"/>
    <property type="match status" value="1"/>
</dbReference>
<dbReference type="Proteomes" id="UP000825002">
    <property type="component" value="Unassembled WGS sequence"/>
</dbReference>
<evidence type="ECO:0000313" key="2">
    <source>
        <dbReference type="EMBL" id="KAG9509698.1"/>
    </source>
</evidence>
<feature type="compositionally biased region" description="Low complexity" evidence="1">
    <location>
        <begin position="328"/>
        <end position="347"/>
    </location>
</feature>
<feature type="region of interest" description="Disordered" evidence="1">
    <location>
        <begin position="324"/>
        <end position="353"/>
    </location>
</feature>
<name>A0ABQ7S8L8_9ACAR</name>
<sequence>MWPGKSDIDQLSLIIRSLGPLTKQQFRILTTRKLYDNVDVENIVIKSSHELTDPIDDKLAAHTDSKGADFVQECLRIDANMRPSAGALMKHAYLNHTRIPTLIDHQQSTPSKRWNDNYNGHYKRTSYNQSTNVTKNTSVGQLLTINNNRMTTASNGNSSATGHQLKLSPNKRAMPQVNLTPRRSLGKVLDLKPLNDTTLSKGSNIPIDISSSTHQQQKAIRLNNNNSNSNKDIFTNNNNNKRAIDSNSNNNGNSNIKATSHNSNTGVGKFNSYNAPMGAGYAKVVKPVVAGAGKGVEANGRKFGIIDERQDDNNNYNKPASMIPVGISSSGSNNNKANGNKNSNSNKVTLPSI</sequence>
<feature type="region of interest" description="Disordered" evidence="1">
    <location>
        <begin position="149"/>
        <end position="177"/>
    </location>
</feature>
<comment type="caution">
    <text evidence="2">The sequence shown here is derived from an EMBL/GenBank/DDBJ whole genome shotgun (WGS) entry which is preliminary data.</text>
</comment>
<feature type="compositionally biased region" description="Polar residues" evidence="1">
    <location>
        <begin position="205"/>
        <end position="218"/>
    </location>
</feature>
<feature type="compositionally biased region" description="Polar residues" evidence="1">
    <location>
        <begin position="256"/>
        <end position="266"/>
    </location>
</feature>
<dbReference type="EMBL" id="JAIFTH010000371">
    <property type="protein sequence ID" value="KAG9509698.1"/>
    <property type="molecule type" value="Genomic_DNA"/>
</dbReference>
<feature type="compositionally biased region" description="Low complexity" evidence="1">
    <location>
        <begin position="223"/>
        <end position="255"/>
    </location>
</feature>
<gene>
    <name evidence="2" type="ORF">GZH46_01775</name>
</gene>
<reference evidence="2 3" key="1">
    <citation type="submission" date="2020-10" db="EMBL/GenBank/DDBJ databases">
        <authorList>
            <person name="Klimov P.B."/>
            <person name="Dyachkov S.M."/>
            <person name="Chetverikov P.E."/>
        </authorList>
    </citation>
    <scope>NUCLEOTIDE SEQUENCE [LARGE SCALE GENOMIC DNA]</scope>
    <source>
        <strain evidence="2">BMOC 18-1129-001#AD2665</strain>
        <tissue evidence="2">Entire mites</tissue>
    </source>
</reference>